<feature type="chain" id="PRO_5014127769" description="LTXXQ motif family protein" evidence="1">
    <location>
        <begin position="22"/>
        <end position="125"/>
    </location>
</feature>
<dbReference type="EMBL" id="PGFJ01000002">
    <property type="protein sequence ID" value="PJJ80043.1"/>
    <property type="molecule type" value="Genomic_DNA"/>
</dbReference>
<name>A0A2H9VP09_9SPHI</name>
<evidence type="ECO:0008006" key="4">
    <source>
        <dbReference type="Google" id="ProtNLM"/>
    </source>
</evidence>
<evidence type="ECO:0000256" key="1">
    <source>
        <dbReference type="SAM" id="SignalP"/>
    </source>
</evidence>
<accession>A0A2H9VP09</accession>
<reference evidence="2 3" key="1">
    <citation type="submission" date="2017-11" db="EMBL/GenBank/DDBJ databases">
        <title>Genomic Encyclopedia of Archaeal and Bacterial Type Strains, Phase II (KMG-II): From Individual Species to Whole Genera.</title>
        <authorList>
            <person name="Goeker M."/>
        </authorList>
    </citation>
    <scope>NUCLEOTIDE SEQUENCE [LARGE SCALE GENOMIC DNA]</scope>
    <source>
        <strain evidence="2 3">DSM 28175</strain>
    </source>
</reference>
<protein>
    <recommendedName>
        <fullName evidence="4">LTXXQ motif family protein</fullName>
    </recommendedName>
</protein>
<dbReference type="OrthoDB" id="796754at2"/>
<feature type="signal peptide" evidence="1">
    <location>
        <begin position="1"/>
        <end position="21"/>
    </location>
</feature>
<proteinExistence type="predicted"/>
<organism evidence="2 3">
    <name type="scientific">Mucilaginibacter auburnensis</name>
    <dbReference type="NCBI Taxonomy" id="1457233"/>
    <lineage>
        <taxon>Bacteria</taxon>
        <taxon>Pseudomonadati</taxon>
        <taxon>Bacteroidota</taxon>
        <taxon>Sphingobacteriia</taxon>
        <taxon>Sphingobacteriales</taxon>
        <taxon>Sphingobacteriaceae</taxon>
        <taxon>Mucilaginibacter</taxon>
    </lineage>
</organism>
<dbReference type="Proteomes" id="UP000242687">
    <property type="component" value="Unassembled WGS sequence"/>
</dbReference>
<keyword evidence="1" id="KW-0732">Signal</keyword>
<evidence type="ECO:0000313" key="3">
    <source>
        <dbReference type="Proteomes" id="UP000242687"/>
    </source>
</evidence>
<sequence>MKKTLLICLVTAFFGLSQAKAQSKLTAEQRTELLNRFKTYREKLNLSEQQAPQVRSIDSVYLTGLVALKQSSDRRLAKFQKMKQLTATRDTEMKKVLTADQFKTYATFKDEMRDELKELRQANKN</sequence>
<evidence type="ECO:0000313" key="2">
    <source>
        <dbReference type="EMBL" id="PJJ80043.1"/>
    </source>
</evidence>
<gene>
    <name evidence="2" type="ORF">CLV57_3187</name>
</gene>
<dbReference type="RefSeq" id="WP_100342342.1">
    <property type="nucleotide sequence ID" value="NZ_PGFJ01000002.1"/>
</dbReference>
<comment type="caution">
    <text evidence="2">The sequence shown here is derived from an EMBL/GenBank/DDBJ whole genome shotgun (WGS) entry which is preliminary data.</text>
</comment>
<keyword evidence="3" id="KW-1185">Reference proteome</keyword>
<dbReference type="AlphaFoldDB" id="A0A2H9VP09"/>